<proteinExistence type="predicted"/>
<dbReference type="PANTHER" id="PTHR30204">
    <property type="entry name" value="REDOX-CYCLING DRUG-SENSING TRANSCRIPTIONAL ACTIVATOR SOXR"/>
    <property type="match status" value="1"/>
</dbReference>
<reference evidence="3 4" key="1">
    <citation type="submission" date="2024-09" db="EMBL/GenBank/DDBJ databases">
        <authorList>
            <person name="Ruan L."/>
        </authorList>
    </citation>
    <scope>NUCLEOTIDE SEQUENCE [LARGE SCALE GENOMIC DNA]</scope>
    <source>
        <strain evidence="3 4">D33</strain>
    </source>
</reference>
<dbReference type="Gene3D" id="1.10.1660.10">
    <property type="match status" value="1"/>
</dbReference>
<dbReference type="RefSeq" id="WP_375524665.1">
    <property type="nucleotide sequence ID" value="NZ_JBHILM010000007.1"/>
</dbReference>
<dbReference type="PRINTS" id="PR00040">
    <property type="entry name" value="HTHMERR"/>
</dbReference>
<dbReference type="Proteomes" id="UP001580407">
    <property type="component" value="Unassembled WGS sequence"/>
</dbReference>
<dbReference type="SUPFAM" id="SSF46955">
    <property type="entry name" value="Putative DNA-binding domain"/>
    <property type="match status" value="1"/>
</dbReference>
<dbReference type="Pfam" id="PF13411">
    <property type="entry name" value="MerR_1"/>
    <property type="match status" value="1"/>
</dbReference>
<dbReference type="InterPro" id="IPR009061">
    <property type="entry name" value="DNA-bd_dom_put_sf"/>
</dbReference>
<keyword evidence="4" id="KW-1185">Reference proteome</keyword>
<dbReference type="SMART" id="SM00422">
    <property type="entry name" value="HTH_MERR"/>
    <property type="match status" value="1"/>
</dbReference>
<organism evidence="3 4">
    <name type="scientific">Paenibacillus terreus</name>
    <dbReference type="NCBI Taxonomy" id="1387834"/>
    <lineage>
        <taxon>Bacteria</taxon>
        <taxon>Bacillati</taxon>
        <taxon>Bacillota</taxon>
        <taxon>Bacilli</taxon>
        <taxon>Bacillales</taxon>
        <taxon>Paenibacillaceae</taxon>
        <taxon>Paenibacillus</taxon>
    </lineage>
</organism>
<dbReference type="PANTHER" id="PTHR30204:SF83">
    <property type="entry name" value="TRANSCRIPTIONAL REGULATOR, MERR FAMILY"/>
    <property type="match status" value="1"/>
</dbReference>
<dbReference type="InterPro" id="IPR047057">
    <property type="entry name" value="MerR_fam"/>
</dbReference>
<name>A0ABV5B671_9BACL</name>
<keyword evidence="1" id="KW-0238">DNA-binding</keyword>
<gene>
    <name evidence="3" type="ORF">ACE3NQ_08110</name>
</gene>
<sequence length="125" mass="14582">MTYTIKEVAEKTGVSGYTLRFYEKEGVLPHVKRDVNGVRVYSDTDIDWIETVQVLRSTGLALGEIREYVELYKGGRETLPQRKKLMMHQKSKVEDQISRLIKTLEKINYKLALFDAQEEKIEKMP</sequence>
<evidence type="ECO:0000259" key="2">
    <source>
        <dbReference type="PROSITE" id="PS50937"/>
    </source>
</evidence>
<dbReference type="PROSITE" id="PS50937">
    <property type="entry name" value="HTH_MERR_2"/>
    <property type="match status" value="1"/>
</dbReference>
<dbReference type="CDD" id="cd01109">
    <property type="entry name" value="HTH_YyaN"/>
    <property type="match status" value="1"/>
</dbReference>
<comment type="caution">
    <text evidence="3">The sequence shown here is derived from an EMBL/GenBank/DDBJ whole genome shotgun (WGS) entry which is preliminary data.</text>
</comment>
<evidence type="ECO:0000256" key="1">
    <source>
        <dbReference type="ARBA" id="ARBA00023125"/>
    </source>
</evidence>
<protein>
    <submittedName>
        <fullName evidence="3">MerR family transcriptional regulator</fullName>
    </submittedName>
</protein>
<feature type="domain" description="HTH merR-type" evidence="2">
    <location>
        <begin position="2"/>
        <end position="71"/>
    </location>
</feature>
<evidence type="ECO:0000313" key="3">
    <source>
        <dbReference type="EMBL" id="MFB5680869.1"/>
    </source>
</evidence>
<evidence type="ECO:0000313" key="4">
    <source>
        <dbReference type="Proteomes" id="UP001580407"/>
    </source>
</evidence>
<dbReference type="EMBL" id="JBHILM010000007">
    <property type="protein sequence ID" value="MFB5680869.1"/>
    <property type="molecule type" value="Genomic_DNA"/>
</dbReference>
<dbReference type="InterPro" id="IPR000551">
    <property type="entry name" value="MerR-type_HTH_dom"/>
</dbReference>
<accession>A0ABV5B671</accession>